<dbReference type="FunFam" id="3.10.430.100:FF:000006">
    <property type="entry name" value="50S ribosomal protein L9"/>
    <property type="match status" value="1"/>
</dbReference>
<keyword evidence="11" id="KW-1185">Reference proteome</keyword>
<dbReference type="InterPro" id="IPR000244">
    <property type="entry name" value="Ribosomal_bL9"/>
</dbReference>
<organism evidence="10 11">
    <name type="scientific">Anaerobranca gottschalkii DSM 13577</name>
    <dbReference type="NCBI Taxonomy" id="1120990"/>
    <lineage>
        <taxon>Bacteria</taxon>
        <taxon>Bacillati</taxon>
        <taxon>Bacillota</taxon>
        <taxon>Clostridia</taxon>
        <taxon>Eubacteriales</taxon>
        <taxon>Proteinivoracaceae</taxon>
        <taxon>Anaerobranca</taxon>
    </lineage>
</organism>
<evidence type="ECO:0000313" key="10">
    <source>
        <dbReference type="EMBL" id="SET10027.1"/>
    </source>
</evidence>
<evidence type="ECO:0000256" key="8">
    <source>
        <dbReference type="SAM" id="Coils"/>
    </source>
</evidence>
<dbReference type="Proteomes" id="UP000243819">
    <property type="component" value="Unassembled WGS sequence"/>
</dbReference>
<dbReference type="InterPro" id="IPR020594">
    <property type="entry name" value="Ribosomal_bL9_bac/chp"/>
</dbReference>
<sequence>MKVIMLQTVKKVGKQGEIIEVSEGYARNFLIPKGYAVEASKGNVKVLDDKKQAEQRKKEKELKEAKEYAEKISNMELEILTKAGEGGKLFGSVTTKEIASLLEEKGIKVDKRKIELSEPIKSTGEYNVTIKLHPEITATVKLVIIPQ</sequence>
<evidence type="ECO:0000256" key="2">
    <source>
        <dbReference type="ARBA" id="ARBA00022730"/>
    </source>
</evidence>
<accession>A0A1I0BST8</accession>
<evidence type="ECO:0000256" key="5">
    <source>
        <dbReference type="ARBA" id="ARBA00023274"/>
    </source>
</evidence>
<gene>
    <name evidence="7" type="primary">rplI</name>
    <name evidence="10" type="ORF">SAMN03080614_10489</name>
</gene>
<dbReference type="Pfam" id="PF01281">
    <property type="entry name" value="Ribosomal_L9_N"/>
    <property type="match status" value="1"/>
</dbReference>
<keyword evidence="8" id="KW-0175">Coiled coil</keyword>
<evidence type="ECO:0000256" key="7">
    <source>
        <dbReference type="HAMAP-Rule" id="MF_00503"/>
    </source>
</evidence>
<dbReference type="InterPro" id="IPR020069">
    <property type="entry name" value="Ribosomal_bL9_C"/>
</dbReference>
<feature type="coiled-coil region" evidence="8">
    <location>
        <begin position="43"/>
        <end position="78"/>
    </location>
</feature>
<proteinExistence type="inferred from homology"/>
<evidence type="ECO:0000313" key="11">
    <source>
        <dbReference type="Proteomes" id="UP000243819"/>
    </source>
</evidence>
<dbReference type="GO" id="GO:1990904">
    <property type="term" value="C:ribonucleoprotein complex"/>
    <property type="evidence" value="ECO:0007669"/>
    <property type="project" value="UniProtKB-KW"/>
</dbReference>
<dbReference type="AlphaFoldDB" id="A0A1I0BST8"/>
<keyword evidence="3 7" id="KW-0694">RNA-binding</keyword>
<evidence type="ECO:0000256" key="4">
    <source>
        <dbReference type="ARBA" id="ARBA00022980"/>
    </source>
</evidence>
<keyword evidence="4 7" id="KW-0689">Ribosomal protein</keyword>
<dbReference type="HAMAP" id="MF_00503">
    <property type="entry name" value="Ribosomal_bL9"/>
    <property type="match status" value="1"/>
</dbReference>
<dbReference type="InterPro" id="IPR036935">
    <property type="entry name" value="Ribosomal_bL9_N_sf"/>
</dbReference>
<dbReference type="Gene3D" id="3.40.5.10">
    <property type="entry name" value="Ribosomal protein L9, N-terminal domain"/>
    <property type="match status" value="1"/>
</dbReference>
<reference evidence="11" key="1">
    <citation type="submission" date="2016-10" db="EMBL/GenBank/DDBJ databases">
        <authorList>
            <person name="Varghese N."/>
            <person name="Submissions S."/>
        </authorList>
    </citation>
    <scope>NUCLEOTIDE SEQUENCE [LARGE SCALE GENOMIC DNA]</scope>
    <source>
        <strain evidence="11">DSM 13577</strain>
    </source>
</reference>
<dbReference type="PROSITE" id="PS00651">
    <property type="entry name" value="RIBOSOMAL_L9"/>
    <property type="match status" value="1"/>
</dbReference>
<dbReference type="RefSeq" id="WP_091351249.1">
    <property type="nucleotide sequence ID" value="NZ_FOIF01000048.1"/>
</dbReference>
<dbReference type="InterPro" id="IPR036791">
    <property type="entry name" value="Ribosomal_bL9_C_sf"/>
</dbReference>
<comment type="function">
    <text evidence="7">Binds to the 23S rRNA.</text>
</comment>
<dbReference type="InterPro" id="IPR020070">
    <property type="entry name" value="Ribosomal_bL9_N"/>
</dbReference>
<dbReference type="OrthoDB" id="9788336at2"/>
<dbReference type="InterPro" id="IPR009027">
    <property type="entry name" value="Ribosomal_bL9/RNase_H1_N"/>
</dbReference>
<name>A0A1I0BST8_9FIRM</name>
<keyword evidence="5 7" id="KW-0687">Ribonucleoprotein</keyword>
<evidence type="ECO:0000256" key="1">
    <source>
        <dbReference type="ARBA" id="ARBA00010605"/>
    </source>
</evidence>
<feature type="domain" description="Ribosomal protein L9" evidence="9">
    <location>
        <begin position="13"/>
        <end position="40"/>
    </location>
</feature>
<dbReference type="GO" id="GO:0003735">
    <property type="term" value="F:structural constituent of ribosome"/>
    <property type="evidence" value="ECO:0007669"/>
    <property type="project" value="InterPro"/>
</dbReference>
<protein>
    <recommendedName>
        <fullName evidence="6 7">Large ribosomal subunit protein bL9</fullName>
    </recommendedName>
</protein>
<comment type="similarity">
    <text evidence="1 7">Belongs to the bacterial ribosomal protein bL9 family.</text>
</comment>
<dbReference type="NCBIfam" id="TIGR00158">
    <property type="entry name" value="L9"/>
    <property type="match status" value="1"/>
</dbReference>
<dbReference type="STRING" id="1120990.SAMN03080614_10489"/>
<dbReference type="SUPFAM" id="SSF55658">
    <property type="entry name" value="L9 N-domain-like"/>
    <property type="match status" value="1"/>
</dbReference>
<evidence type="ECO:0000256" key="6">
    <source>
        <dbReference type="ARBA" id="ARBA00035292"/>
    </source>
</evidence>
<evidence type="ECO:0000256" key="3">
    <source>
        <dbReference type="ARBA" id="ARBA00022884"/>
    </source>
</evidence>
<evidence type="ECO:0000259" key="9">
    <source>
        <dbReference type="PROSITE" id="PS00651"/>
    </source>
</evidence>
<dbReference type="GO" id="GO:0006412">
    <property type="term" value="P:translation"/>
    <property type="evidence" value="ECO:0007669"/>
    <property type="project" value="UniProtKB-UniRule"/>
</dbReference>
<dbReference type="SUPFAM" id="SSF55653">
    <property type="entry name" value="Ribosomal protein L9 C-domain"/>
    <property type="match status" value="1"/>
</dbReference>
<dbReference type="PANTHER" id="PTHR21368">
    <property type="entry name" value="50S RIBOSOMAL PROTEIN L9"/>
    <property type="match status" value="1"/>
</dbReference>
<dbReference type="GO" id="GO:0005840">
    <property type="term" value="C:ribosome"/>
    <property type="evidence" value="ECO:0007669"/>
    <property type="project" value="UniProtKB-KW"/>
</dbReference>
<dbReference type="GO" id="GO:0019843">
    <property type="term" value="F:rRNA binding"/>
    <property type="evidence" value="ECO:0007669"/>
    <property type="project" value="UniProtKB-UniRule"/>
</dbReference>
<dbReference type="EMBL" id="FOIF01000048">
    <property type="protein sequence ID" value="SET10027.1"/>
    <property type="molecule type" value="Genomic_DNA"/>
</dbReference>
<dbReference type="Pfam" id="PF03948">
    <property type="entry name" value="Ribosomal_L9_C"/>
    <property type="match status" value="1"/>
</dbReference>
<dbReference type="Gene3D" id="3.10.430.100">
    <property type="entry name" value="Ribosomal protein L9, C-terminal domain"/>
    <property type="match status" value="1"/>
</dbReference>
<keyword evidence="2 7" id="KW-0699">rRNA-binding</keyword>